<dbReference type="OrthoDB" id="116243at2"/>
<dbReference type="Pfam" id="PF14417">
    <property type="entry name" value="MEDS"/>
    <property type="match status" value="1"/>
</dbReference>
<evidence type="ECO:0000313" key="2">
    <source>
        <dbReference type="EMBL" id="TFZ04570.1"/>
    </source>
</evidence>
<dbReference type="InterPro" id="IPR025847">
    <property type="entry name" value="MEDS_domain"/>
</dbReference>
<dbReference type="EMBL" id="SMLL01000001">
    <property type="protein sequence ID" value="TFZ04570.1"/>
    <property type="molecule type" value="Genomic_DNA"/>
</dbReference>
<feature type="domain" description="MEDS" evidence="1">
    <location>
        <begin position="2"/>
        <end position="158"/>
    </location>
</feature>
<accession>A0A4Z0C266</accession>
<gene>
    <name evidence="2" type="ORF">EZ242_02135</name>
</gene>
<proteinExistence type="predicted"/>
<dbReference type="AlphaFoldDB" id="A0A4Z0C266"/>
<reference evidence="2 3" key="1">
    <citation type="submission" date="2019-03" db="EMBL/GenBank/DDBJ databases">
        <title>Ramlibacter rhizophilus CCTCC AB2015357, whole genome shotgun sequence.</title>
        <authorList>
            <person name="Zhang X."/>
            <person name="Feng G."/>
            <person name="Zhu H."/>
        </authorList>
    </citation>
    <scope>NUCLEOTIDE SEQUENCE [LARGE SCALE GENOMIC DNA]</scope>
    <source>
        <strain evidence="2 3">CCTCC AB2015357</strain>
    </source>
</reference>
<evidence type="ECO:0000259" key="1">
    <source>
        <dbReference type="Pfam" id="PF14417"/>
    </source>
</evidence>
<sequence length="201" mass="22068">MVYWSREEFLQAIVPFIAEGLQAGDLVVHVFHEEPAEPVVEGLEALGLDVAAEIANGKLMLLTAAHAFAPAGRFDLEEATTGLKDMIQSACNAGAPRVRFSVDLSYVLSGTPGIEDFMTFDSRANEEIFPSFPFICICAYDATRGVNALVEDMFVTHPLVFVRGIPMVNPYYQPWQQVTGQAAYLARWKDRYSAAVGSART</sequence>
<dbReference type="RefSeq" id="WP_135283452.1">
    <property type="nucleotide sequence ID" value="NZ_SMLL01000001.1"/>
</dbReference>
<comment type="caution">
    <text evidence="2">The sequence shown here is derived from an EMBL/GenBank/DDBJ whole genome shotgun (WGS) entry which is preliminary data.</text>
</comment>
<protein>
    <recommendedName>
        <fullName evidence="1">MEDS domain-containing protein</fullName>
    </recommendedName>
</protein>
<keyword evidence="3" id="KW-1185">Reference proteome</keyword>
<name>A0A4Z0C266_9BURK</name>
<evidence type="ECO:0000313" key="3">
    <source>
        <dbReference type="Proteomes" id="UP000297564"/>
    </source>
</evidence>
<dbReference type="Proteomes" id="UP000297564">
    <property type="component" value="Unassembled WGS sequence"/>
</dbReference>
<organism evidence="2 3">
    <name type="scientific">Ramlibacter rhizophilus</name>
    <dbReference type="NCBI Taxonomy" id="1781167"/>
    <lineage>
        <taxon>Bacteria</taxon>
        <taxon>Pseudomonadati</taxon>
        <taxon>Pseudomonadota</taxon>
        <taxon>Betaproteobacteria</taxon>
        <taxon>Burkholderiales</taxon>
        <taxon>Comamonadaceae</taxon>
        <taxon>Ramlibacter</taxon>
    </lineage>
</organism>